<organism evidence="5 6">
    <name type="scientific">Kutzneria albida DSM 43870</name>
    <dbReference type="NCBI Taxonomy" id="1449976"/>
    <lineage>
        <taxon>Bacteria</taxon>
        <taxon>Bacillati</taxon>
        <taxon>Actinomycetota</taxon>
        <taxon>Actinomycetes</taxon>
        <taxon>Pseudonocardiales</taxon>
        <taxon>Pseudonocardiaceae</taxon>
        <taxon>Kutzneria</taxon>
    </lineage>
</organism>
<gene>
    <name evidence="5" type="ORF">KALB_7789</name>
</gene>
<dbReference type="EMBL" id="CP007155">
    <property type="protein sequence ID" value="AHI01147.1"/>
    <property type="molecule type" value="Genomic_DNA"/>
</dbReference>
<accession>W5WKT4</accession>
<dbReference type="PANTHER" id="PTHR43004">
    <property type="entry name" value="TRK SYSTEM POTASSIUM UPTAKE PROTEIN"/>
    <property type="match status" value="1"/>
</dbReference>
<dbReference type="SUPFAM" id="SSF51905">
    <property type="entry name" value="FAD/NAD(P)-binding domain"/>
    <property type="match status" value="1"/>
</dbReference>
<dbReference type="STRING" id="1449976.KALB_7789"/>
<dbReference type="Pfam" id="PF21274">
    <property type="entry name" value="Rng_hyd_C"/>
    <property type="match status" value="1"/>
</dbReference>
<feature type="domain" description="FAD-binding" evidence="4">
    <location>
        <begin position="2"/>
        <end position="352"/>
    </location>
</feature>
<dbReference type="PRINTS" id="PR00420">
    <property type="entry name" value="RNGMNOXGNASE"/>
</dbReference>
<evidence type="ECO:0000259" key="4">
    <source>
        <dbReference type="Pfam" id="PF01494"/>
    </source>
</evidence>
<dbReference type="GO" id="GO:0016709">
    <property type="term" value="F:oxidoreductase activity, acting on paired donors, with incorporation or reduction of molecular oxygen, NAD(P)H as one donor, and incorporation of one atom of oxygen"/>
    <property type="evidence" value="ECO:0007669"/>
    <property type="project" value="UniProtKB-ARBA"/>
</dbReference>
<dbReference type="Pfam" id="PF01494">
    <property type="entry name" value="FAD_binding_3"/>
    <property type="match status" value="1"/>
</dbReference>
<comment type="cofactor">
    <cofactor evidence="1">
        <name>FAD</name>
        <dbReference type="ChEBI" id="CHEBI:57692"/>
    </cofactor>
</comment>
<dbReference type="GO" id="GO:0071949">
    <property type="term" value="F:FAD binding"/>
    <property type="evidence" value="ECO:0007669"/>
    <property type="project" value="InterPro"/>
</dbReference>
<dbReference type="RefSeq" id="WP_025360970.1">
    <property type="nucleotide sequence ID" value="NZ_CP007155.1"/>
</dbReference>
<evidence type="ECO:0000256" key="2">
    <source>
        <dbReference type="ARBA" id="ARBA00022630"/>
    </source>
</evidence>
<keyword evidence="3" id="KW-0274">FAD</keyword>
<reference evidence="5 6" key="1">
    <citation type="journal article" date="2014" name="BMC Genomics">
        <title>Complete genome sequence of producer of the glycopeptide antibiotic Aculeximycin Kutzneria albida DSM 43870T, a representative of minor genus of Pseudonocardiaceae.</title>
        <authorList>
            <person name="Rebets Y."/>
            <person name="Tokovenko B."/>
            <person name="Lushchyk I."/>
            <person name="Ruckert C."/>
            <person name="Zaburannyi N."/>
            <person name="Bechthold A."/>
            <person name="Kalinowski J."/>
            <person name="Luzhetskyy A."/>
        </authorList>
    </citation>
    <scope>NUCLEOTIDE SEQUENCE [LARGE SCALE GENOMIC DNA]</scope>
    <source>
        <strain evidence="5">DSM 43870</strain>
    </source>
</reference>
<dbReference type="eggNOG" id="COG0654">
    <property type="taxonomic scope" value="Bacteria"/>
</dbReference>
<evidence type="ECO:0000256" key="3">
    <source>
        <dbReference type="ARBA" id="ARBA00022827"/>
    </source>
</evidence>
<sequence length="525" mass="56048">MTQVLVVGTGLAGLSATMFLAQRGIDVLAVDKHPGTSVHPRAAGQNPRTMELLRLAGVHEQVLAAGASAGPLQIKIARSARGEVLHTIVHGDEAELMSPLSPMPMAMASQVSVEPIMLAKAREHGADVRYETELVSFEQDADGVSARLLHRPTGRVEQVRADYLVAADGPRSSIREALGIARHGKGSLCHHAGMIFDSEGPELADLTGLYYLQHPEFTGAFGRTDLPNRFVFTVEYDPSAGESIVDFTPRRCTELIRAGLDAPDLEPELVTVLSWEMAALVAERFRDGRVFLAGDAAKVTPPTGGMGGNTAIGDGYDLAWKLAAVLRGEAGPGLLDSYEPERRRVADLVVAESLHNYVARMAPQLRDESIPESVGWAEVMFGVRHRSPAVLAADEDPAPVEDPLNPSGRPGFRAPHVRLLRNGTELSTVDLFGRGWVLLTGEEGGVWHEAAKHVADRLGIALTAHGLGPDLVDPEGGLALRYGIRNGGASLVRPDGVVAWRADYEVADATGALHQALCSLLDRAA</sequence>
<dbReference type="PANTHER" id="PTHR43004:SF19">
    <property type="entry name" value="BINDING MONOOXYGENASE, PUTATIVE (JCVI)-RELATED"/>
    <property type="match status" value="1"/>
</dbReference>
<dbReference type="NCBIfam" id="NF046068">
    <property type="entry name" value="AkvoneHdxseDnrF"/>
    <property type="match status" value="1"/>
</dbReference>
<dbReference type="InterPro" id="IPR050641">
    <property type="entry name" value="RIFMO-like"/>
</dbReference>
<evidence type="ECO:0000313" key="5">
    <source>
        <dbReference type="EMBL" id="AHI01147.1"/>
    </source>
</evidence>
<evidence type="ECO:0000313" key="6">
    <source>
        <dbReference type="Proteomes" id="UP000019225"/>
    </source>
</evidence>
<name>W5WKT4_9PSEU</name>
<dbReference type="HOGENOM" id="CLU_009665_14_2_11"/>
<keyword evidence="6" id="KW-1185">Reference proteome</keyword>
<dbReference type="NCBIfam" id="NF046069">
    <property type="entry name" value="AkvoneHdxseRdmE"/>
    <property type="match status" value="1"/>
</dbReference>
<dbReference type="KEGG" id="kal:KALB_7789"/>
<keyword evidence="2" id="KW-0285">Flavoprotein</keyword>
<protein>
    <recommendedName>
        <fullName evidence="4">FAD-binding domain-containing protein</fullName>
    </recommendedName>
</protein>
<dbReference type="InterPro" id="IPR002938">
    <property type="entry name" value="FAD-bd"/>
</dbReference>
<dbReference type="Gene3D" id="3.30.9.10">
    <property type="entry name" value="D-Amino Acid Oxidase, subunit A, domain 2"/>
    <property type="match status" value="1"/>
</dbReference>
<dbReference type="InterPro" id="IPR036188">
    <property type="entry name" value="FAD/NAD-bd_sf"/>
</dbReference>
<dbReference type="Proteomes" id="UP000019225">
    <property type="component" value="Chromosome"/>
</dbReference>
<dbReference type="PATRIC" id="fig|1449976.3.peg.7823"/>
<dbReference type="Gene3D" id="3.50.50.60">
    <property type="entry name" value="FAD/NAD(P)-binding domain"/>
    <property type="match status" value="1"/>
</dbReference>
<evidence type="ECO:0000256" key="1">
    <source>
        <dbReference type="ARBA" id="ARBA00001974"/>
    </source>
</evidence>
<dbReference type="Gene3D" id="3.40.30.120">
    <property type="match status" value="1"/>
</dbReference>
<proteinExistence type="predicted"/>
<dbReference type="OrthoDB" id="4246007at2"/>
<dbReference type="AlphaFoldDB" id="W5WKT4"/>